<accession>A0ABW0TNT4</accession>
<evidence type="ECO:0000256" key="1">
    <source>
        <dbReference type="ARBA" id="ARBA00004241"/>
    </source>
</evidence>
<evidence type="ECO:0000256" key="2">
    <source>
        <dbReference type="ARBA" id="ARBA00023287"/>
    </source>
</evidence>
<keyword evidence="2" id="KW-0178">Competence</keyword>
<keyword evidence="3" id="KW-0812">Transmembrane</keyword>
<organism evidence="4 5">
    <name type="scientific">Sporosarcina soli</name>
    <dbReference type="NCBI Taxonomy" id="334736"/>
    <lineage>
        <taxon>Bacteria</taxon>
        <taxon>Bacillati</taxon>
        <taxon>Bacillota</taxon>
        <taxon>Bacilli</taxon>
        <taxon>Bacillales</taxon>
        <taxon>Caryophanaceae</taxon>
        <taxon>Sporosarcina</taxon>
    </lineage>
</organism>
<evidence type="ECO:0000313" key="4">
    <source>
        <dbReference type="EMBL" id="MFC5590997.1"/>
    </source>
</evidence>
<dbReference type="Pfam" id="PF07963">
    <property type="entry name" value="N_methyl"/>
    <property type="match status" value="1"/>
</dbReference>
<keyword evidence="3" id="KW-0472">Membrane</keyword>
<dbReference type="InterPro" id="IPR012902">
    <property type="entry name" value="N_methyl_site"/>
</dbReference>
<dbReference type="SUPFAM" id="SSF54523">
    <property type="entry name" value="Pili subunits"/>
    <property type="match status" value="1"/>
</dbReference>
<feature type="transmembrane region" description="Helical" evidence="3">
    <location>
        <begin position="7"/>
        <end position="31"/>
    </location>
</feature>
<dbReference type="PIRSF" id="PIRSF021292">
    <property type="entry name" value="Competence_ComGD"/>
    <property type="match status" value="1"/>
</dbReference>
<name>A0ABW0TNT4_9BACL</name>
<keyword evidence="3" id="KW-1133">Transmembrane helix</keyword>
<keyword evidence="5" id="KW-1185">Reference proteome</keyword>
<dbReference type="NCBIfam" id="TIGR02532">
    <property type="entry name" value="IV_pilin_GFxxxE"/>
    <property type="match status" value="1"/>
</dbReference>
<gene>
    <name evidence="4" type="ORF">ACFPRA_19135</name>
</gene>
<reference evidence="5" key="1">
    <citation type="journal article" date="2019" name="Int. J. Syst. Evol. Microbiol.">
        <title>The Global Catalogue of Microorganisms (GCM) 10K type strain sequencing project: providing services to taxonomists for standard genome sequencing and annotation.</title>
        <authorList>
            <consortium name="The Broad Institute Genomics Platform"/>
            <consortium name="The Broad Institute Genome Sequencing Center for Infectious Disease"/>
            <person name="Wu L."/>
            <person name="Ma J."/>
        </authorList>
    </citation>
    <scope>NUCLEOTIDE SEQUENCE [LARGE SCALE GENOMIC DNA]</scope>
    <source>
        <strain evidence="5">CGMCC 4.1434</strain>
    </source>
</reference>
<dbReference type="RefSeq" id="WP_381438231.1">
    <property type="nucleotide sequence ID" value="NZ_JBHSNO010000015.1"/>
</dbReference>
<dbReference type="Proteomes" id="UP001596109">
    <property type="component" value="Unassembled WGS sequence"/>
</dbReference>
<evidence type="ECO:0000256" key="3">
    <source>
        <dbReference type="SAM" id="Phobius"/>
    </source>
</evidence>
<proteinExistence type="predicted"/>
<protein>
    <submittedName>
        <fullName evidence="4">Prepilin-type N-terminal cleavage/methylation domain-containing protein</fullName>
    </submittedName>
</protein>
<dbReference type="InterPro" id="IPR016785">
    <property type="entry name" value="ComGD"/>
</dbReference>
<dbReference type="InterPro" id="IPR045584">
    <property type="entry name" value="Pilin-like"/>
</dbReference>
<comment type="subcellular location">
    <subcellularLocation>
        <location evidence="1">Cell surface</location>
    </subcellularLocation>
</comment>
<dbReference type="EMBL" id="JBHSNO010000015">
    <property type="protein sequence ID" value="MFC5590997.1"/>
    <property type="molecule type" value="Genomic_DNA"/>
</dbReference>
<sequence length="144" mass="16300">MRRREGGFTFLELLMVLSVVVIMTSIVLPFGDRWIRTTSEKDAMQALIASIQNLQAYSMANHVVTKLEFQHSGSEYITSVIGKPEFSRTRFPDGMRLASSSRLKSVEFHANGDIIHSGTLTLLTSTGQTEIRLQFQRGRMIIYE</sequence>
<evidence type="ECO:0000313" key="5">
    <source>
        <dbReference type="Proteomes" id="UP001596109"/>
    </source>
</evidence>
<comment type="caution">
    <text evidence="4">The sequence shown here is derived from an EMBL/GenBank/DDBJ whole genome shotgun (WGS) entry which is preliminary data.</text>
</comment>